<dbReference type="InterPro" id="IPR000086">
    <property type="entry name" value="NUDIX_hydrolase_dom"/>
</dbReference>
<name>A0A402DUY0_9CELL</name>
<dbReference type="Gene3D" id="3.90.79.10">
    <property type="entry name" value="Nucleoside Triphosphate Pyrophosphohydrolase"/>
    <property type="match status" value="1"/>
</dbReference>
<dbReference type="PANTHER" id="PTHR43046">
    <property type="entry name" value="GDP-MANNOSE MANNOSYL HYDROLASE"/>
    <property type="match status" value="1"/>
</dbReference>
<dbReference type="PROSITE" id="PS51462">
    <property type="entry name" value="NUDIX"/>
    <property type="match status" value="1"/>
</dbReference>
<proteinExistence type="predicted"/>
<accession>A0A402DUY0</accession>
<dbReference type="InterPro" id="IPR015797">
    <property type="entry name" value="NUDIX_hydrolase-like_dom_sf"/>
</dbReference>
<evidence type="ECO:0000313" key="6">
    <source>
        <dbReference type="Proteomes" id="UP000289954"/>
    </source>
</evidence>
<feature type="domain" description="Nudix hydrolase" evidence="4">
    <location>
        <begin position="53"/>
        <end position="187"/>
    </location>
</feature>
<evidence type="ECO:0000256" key="2">
    <source>
        <dbReference type="ARBA" id="ARBA00022801"/>
    </source>
</evidence>
<sequence length="193" mass="19924">MEDAAPADLRDAGTPATVPGRPGAVAGPPGGVTHHRTEGDGWVECACGRRHWGRFGAAGLLLVRRDAAGAPVAVVLQHRAPWSDQGGTWGVPGGALAPDEPATVGALRESAEEAGIDPAHVRVLGTSTLEHPDWSYTTVLADEVEPVEPQATDAESVEVRWVPVEDVPGLPLLPAFADAWPGLLARLEAPAAG</sequence>
<comment type="cofactor">
    <cofactor evidence="1">
        <name>Mg(2+)</name>
        <dbReference type="ChEBI" id="CHEBI:18420"/>
    </cofactor>
</comment>
<dbReference type="CDD" id="cd18877">
    <property type="entry name" value="NUDIX_Hydrolase"/>
    <property type="match status" value="1"/>
</dbReference>
<evidence type="ECO:0000256" key="3">
    <source>
        <dbReference type="SAM" id="MobiDB-lite"/>
    </source>
</evidence>
<dbReference type="SUPFAM" id="SSF55811">
    <property type="entry name" value="Nudix"/>
    <property type="match status" value="1"/>
</dbReference>
<dbReference type="PANTHER" id="PTHR43046:SF2">
    <property type="entry name" value="8-OXO-DGTP DIPHOSPHATASE-RELATED"/>
    <property type="match status" value="1"/>
</dbReference>
<comment type="caution">
    <text evidence="5">The sequence shown here is derived from an EMBL/GenBank/DDBJ whole genome shotgun (WGS) entry which is preliminary data.</text>
</comment>
<feature type="compositionally biased region" description="Low complexity" evidence="3">
    <location>
        <begin position="15"/>
        <end position="27"/>
    </location>
</feature>
<dbReference type="GO" id="GO:0016787">
    <property type="term" value="F:hydrolase activity"/>
    <property type="evidence" value="ECO:0007669"/>
    <property type="project" value="UniProtKB-KW"/>
</dbReference>
<gene>
    <name evidence="5" type="ORF">CBZ_29640</name>
</gene>
<dbReference type="AlphaFoldDB" id="A0A402DUY0"/>
<reference evidence="5 6" key="1">
    <citation type="submission" date="2019-01" db="EMBL/GenBank/DDBJ databases">
        <title>Draft genome sequence of Cellulomonas takizawaensis strain TKZ-21.</title>
        <authorList>
            <person name="Yamamura H."/>
            <person name="Hayashi T."/>
            <person name="Hamada M."/>
            <person name="Serisawa Y."/>
            <person name="Matsuyama K."/>
            <person name="Nakagawa Y."/>
            <person name="Otoguro M."/>
            <person name="Yanagida F."/>
            <person name="Hayakawa M."/>
        </authorList>
    </citation>
    <scope>NUCLEOTIDE SEQUENCE [LARGE SCALE GENOMIC DNA]</scope>
    <source>
        <strain evidence="5 6">NBRC12680</strain>
    </source>
</reference>
<dbReference type="PROSITE" id="PS00893">
    <property type="entry name" value="NUDIX_BOX"/>
    <property type="match status" value="1"/>
</dbReference>
<feature type="region of interest" description="Disordered" evidence="3">
    <location>
        <begin position="1"/>
        <end position="33"/>
    </location>
</feature>
<protein>
    <recommendedName>
        <fullName evidence="4">Nudix hydrolase domain-containing protein</fullName>
    </recommendedName>
</protein>
<organism evidence="5 6">
    <name type="scientific">Cellulomonas biazotea</name>
    <dbReference type="NCBI Taxonomy" id="1709"/>
    <lineage>
        <taxon>Bacteria</taxon>
        <taxon>Bacillati</taxon>
        <taxon>Actinomycetota</taxon>
        <taxon>Actinomycetes</taxon>
        <taxon>Micrococcales</taxon>
        <taxon>Cellulomonadaceae</taxon>
        <taxon>Cellulomonas</taxon>
    </lineage>
</organism>
<dbReference type="RefSeq" id="WP_246013493.1">
    <property type="nucleotide sequence ID" value="NZ_BIMR01000273.1"/>
</dbReference>
<dbReference type="InterPro" id="IPR020084">
    <property type="entry name" value="NUDIX_hydrolase_CS"/>
</dbReference>
<evidence type="ECO:0000256" key="1">
    <source>
        <dbReference type="ARBA" id="ARBA00001946"/>
    </source>
</evidence>
<evidence type="ECO:0000259" key="4">
    <source>
        <dbReference type="PROSITE" id="PS51462"/>
    </source>
</evidence>
<keyword evidence="6" id="KW-1185">Reference proteome</keyword>
<evidence type="ECO:0000313" key="5">
    <source>
        <dbReference type="EMBL" id="GCE77908.1"/>
    </source>
</evidence>
<dbReference type="Pfam" id="PF00293">
    <property type="entry name" value="NUDIX"/>
    <property type="match status" value="1"/>
</dbReference>
<dbReference type="Proteomes" id="UP000289954">
    <property type="component" value="Unassembled WGS sequence"/>
</dbReference>
<dbReference type="EMBL" id="BIMR01000273">
    <property type="protein sequence ID" value="GCE77908.1"/>
    <property type="molecule type" value="Genomic_DNA"/>
</dbReference>
<keyword evidence="2" id="KW-0378">Hydrolase</keyword>